<proteinExistence type="predicted"/>
<name>A0A165JKM6_LACPN</name>
<evidence type="ECO:0000313" key="3">
    <source>
        <dbReference type="EMBL" id="KZV01668.1"/>
    </source>
</evidence>
<organism evidence="2 5">
    <name type="scientific">Lactiplantibacillus plantarum</name>
    <name type="common">Lactobacillus plantarum</name>
    <dbReference type="NCBI Taxonomy" id="1590"/>
    <lineage>
        <taxon>Bacteria</taxon>
        <taxon>Bacillati</taxon>
        <taxon>Bacillota</taxon>
        <taxon>Bacilli</taxon>
        <taxon>Lactobacillales</taxon>
        <taxon>Lactobacillaceae</taxon>
        <taxon>Lactiplantibacillus</taxon>
    </lineage>
</organism>
<dbReference type="EMBL" id="LUXO01000033">
    <property type="protein sequence ID" value="KZV01668.1"/>
    <property type="molecule type" value="Genomic_DNA"/>
</dbReference>
<accession>A0A165JKM6</accession>
<evidence type="ECO:0000313" key="1">
    <source>
        <dbReference type="EMBL" id="KZU05693.1"/>
    </source>
</evidence>
<evidence type="ECO:0000313" key="6">
    <source>
        <dbReference type="Proteomes" id="UP000076989"/>
    </source>
</evidence>
<gene>
    <name evidence="2" type="ORF">Lp19_2162</name>
    <name evidence="3" type="ORF">NAB2_2288</name>
    <name evidence="1" type="ORF">Nizo2260_1088</name>
</gene>
<sequence>MVSIINWANDDCAKLLGEQGNFLKMSKKSISGYLAKLVWTIL</sequence>
<comment type="caution">
    <text evidence="2">The sequence shown here is derived from an EMBL/GenBank/DDBJ whole genome shotgun (WGS) entry which is preliminary data.</text>
</comment>
<dbReference type="Proteomes" id="UP000076872">
    <property type="component" value="Unassembled WGS sequence"/>
</dbReference>
<dbReference type="Proteomes" id="UP000076989">
    <property type="component" value="Unassembled WGS sequence"/>
</dbReference>
<evidence type="ECO:0000313" key="2">
    <source>
        <dbReference type="EMBL" id="KZU94188.1"/>
    </source>
</evidence>
<dbReference type="Proteomes" id="UP000076882">
    <property type="component" value="Unassembled WGS sequence"/>
</dbReference>
<dbReference type="EMBL" id="LUXM01000033">
    <property type="protein sequence ID" value="KZU94188.1"/>
    <property type="molecule type" value="Genomic_DNA"/>
</dbReference>
<dbReference type="PATRIC" id="fig|1590.143.peg.1245"/>
<dbReference type="EMBL" id="LUWI01000016">
    <property type="protein sequence ID" value="KZU05693.1"/>
    <property type="molecule type" value="Genomic_DNA"/>
</dbReference>
<protein>
    <submittedName>
        <fullName evidence="2">Uncharacterized protein</fullName>
    </submittedName>
</protein>
<dbReference type="AlphaFoldDB" id="A0A165JKM6"/>
<reference evidence="4 5" key="1">
    <citation type="submission" date="2016-03" db="EMBL/GenBank/DDBJ databases">
        <title>Comparative genomics of 54 Lactobacillus plantarum strains reveals genomic uncoupling from niche constraints.</title>
        <authorList>
            <person name="Martino M.E."/>
        </authorList>
    </citation>
    <scope>NUCLEOTIDE SEQUENCE [LARGE SCALE GENOMIC DNA]</scope>
    <source>
        <strain evidence="2 5">19.1</strain>
        <strain evidence="3 4">NAB2</strain>
        <strain evidence="1 6">Nizo2260</strain>
    </source>
</reference>
<evidence type="ECO:0000313" key="5">
    <source>
        <dbReference type="Proteomes" id="UP000076882"/>
    </source>
</evidence>
<evidence type="ECO:0000313" key="4">
    <source>
        <dbReference type="Proteomes" id="UP000076872"/>
    </source>
</evidence>